<comment type="caution">
    <text evidence="2">The sequence shown here is derived from an EMBL/GenBank/DDBJ whole genome shotgun (WGS) entry which is preliminary data.</text>
</comment>
<dbReference type="Proteomes" id="UP000091967">
    <property type="component" value="Unassembled WGS sequence"/>
</dbReference>
<organism evidence="2 3">
    <name type="scientific">Fusarium poae</name>
    <dbReference type="NCBI Taxonomy" id="36050"/>
    <lineage>
        <taxon>Eukaryota</taxon>
        <taxon>Fungi</taxon>
        <taxon>Dikarya</taxon>
        <taxon>Ascomycota</taxon>
        <taxon>Pezizomycotina</taxon>
        <taxon>Sordariomycetes</taxon>
        <taxon>Hypocreomycetidae</taxon>
        <taxon>Hypocreales</taxon>
        <taxon>Nectriaceae</taxon>
        <taxon>Fusarium</taxon>
    </lineage>
</organism>
<protein>
    <submittedName>
        <fullName evidence="2">Uncharacterized protein</fullName>
    </submittedName>
</protein>
<evidence type="ECO:0000313" key="2">
    <source>
        <dbReference type="EMBL" id="OBS26912.1"/>
    </source>
</evidence>
<evidence type="ECO:0000313" key="3">
    <source>
        <dbReference type="Proteomes" id="UP000091967"/>
    </source>
</evidence>
<feature type="region of interest" description="Disordered" evidence="1">
    <location>
        <begin position="27"/>
        <end position="53"/>
    </location>
</feature>
<proteinExistence type="predicted"/>
<accession>A0A1B8B2F3</accession>
<gene>
    <name evidence="2" type="ORF">FPOA_00853</name>
</gene>
<reference evidence="2 3" key="1">
    <citation type="submission" date="2016-06" db="EMBL/GenBank/DDBJ databases">
        <title>Living apart together: crosstalk between the core and supernumerary genomes in a fungal plant pathogen.</title>
        <authorList>
            <person name="Vanheule A."/>
            <person name="Audenaert K."/>
            <person name="Warris S."/>
            <person name="Van De Geest H."/>
            <person name="Schijlen E."/>
            <person name="Hofte M."/>
            <person name="De Saeger S."/>
            <person name="Haesaert G."/>
            <person name="Waalwijk C."/>
            <person name="Van Der Lee T."/>
        </authorList>
    </citation>
    <scope>NUCLEOTIDE SEQUENCE [LARGE SCALE GENOMIC DNA]</scope>
    <source>
        <strain evidence="2 3">2516</strain>
    </source>
</reference>
<sequence>MADDHPLRGNDRDRHYWGISHQQVIDLTEDRSRSPIRHRGNGTDSRDRDTAATVGRHTPGCACPWHLPLSIFLPSQKVNNLTALYFKPCP</sequence>
<name>A0A1B8B2F3_FUSPO</name>
<dbReference type="EMBL" id="LYXU01000001">
    <property type="protein sequence ID" value="OBS26912.1"/>
    <property type="molecule type" value="Genomic_DNA"/>
</dbReference>
<keyword evidence="3" id="KW-1185">Reference proteome</keyword>
<dbReference type="AlphaFoldDB" id="A0A1B8B2F3"/>
<evidence type="ECO:0000256" key="1">
    <source>
        <dbReference type="SAM" id="MobiDB-lite"/>
    </source>
</evidence>